<proteinExistence type="predicted"/>
<sequence length="97" mass="10579">MKYKVLIACGTGIATSTVIAKRVENLLKENGYEASVEQCKVVEVSGKANDYDLIVASTKVPESVKTPKVQAINYLTGVNMAKTDNEILEIMKNISKE</sequence>
<dbReference type="GO" id="GO:0009401">
    <property type="term" value="P:phosphoenolpyruvate-dependent sugar phosphotransferase system"/>
    <property type="evidence" value="ECO:0007669"/>
    <property type="project" value="InterPro"/>
</dbReference>
<organism evidence="3 4">
    <name type="scientific">Alkalibacter saccharofermentans DSM 14828</name>
    <dbReference type="NCBI Taxonomy" id="1120975"/>
    <lineage>
        <taxon>Bacteria</taxon>
        <taxon>Bacillati</taxon>
        <taxon>Bacillota</taxon>
        <taxon>Clostridia</taxon>
        <taxon>Eubacteriales</taxon>
        <taxon>Eubacteriaceae</taxon>
        <taxon>Alkalibacter</taxon>
    </lineage>
</organism>
<keyword evidence="4" id="KW-1185">Reference proteome</keyword>
<evidence type="ECO:0000259" key="2">
    <source>
        <dbReference type="PROSITE" id="PS51099"/>
    </source>
</evidence>
<dbReference type="SUPFAM" id="SSF52794">
    <property type="entry name" value="PTS system IIB component-like"/>
    <property type="match status" value="1"/>
</dbReference>
<dbReference type="InterPro" id="IPR036095">
    <property type="entry name" value="PTS_EIIB-like_sf"/>
</dbReference>
<name>A0A1M4UTU2_9FIRM</name>
<reference evidence="3 4" key="1">
    <citation type="submission" date="2016-11" db="EMBL/GenBank/DDBJ databases">
        <authorList>
            <person name="Jaros S."/>
            <person name="Januszkiewicz K."/>
            <person name="Wedrychowicz H."/>
        </authorList>
    </citation>
    <scope>NUCLEOTIDE SEQUENCE [LARGE SCALE GENOMIC DNA]</scope>
    <source>
        <strain evidence="3 4">DSM 14828</strain>
    </source>
</reference>
<dbReference type="EMBL" id="FQTU01000004">
    <property type="protein sequence ID" value="SHE60099.1"/>
    <property type="molecule type" value="Genomic_DNA"/>
</dbReference>
<keyword evidence="1" id="KW-0808">Transferase</keyword>
<protein>
    <submittedName>
        <fullName evidence="3">PTS system, galactitol-specific IIB component</fullName>
    </submittedName>
</protein>
<evidence type="ECO:0000313" key="4">
    <source>
        <dbReference type="Proteomes" id="UP000184251"/>
    </source>
</evidence>
<dbReference type="AlphaFoldDB" id="A0A1M4UTU2"/>
<dbReference type="PROSITE" id="PS51099">
    <property type="entry name" value="PTS_EIIB_TYPE_2"/>
    <property type="match status" value="1"/>
</dbReference>
<dbReference type="InterPro" id="IPR013011">
    <property type="entry name" value="PTS_EIIB_2"/>
</dbReference>
<gene>
    <name evidence="3" type="ORF">SAMN02746064_00823</name>
</gene>
<dbReference type="CDD" id="cd05566">
    <property type="entry name" value="PTS_IIB_galactitol"/>
    <property type="match status" value="1"/>
</dbReference>
<dbReference type="Proteomes" id="UP000184251">
    <property type="component" value="Unassembled WGS sequence"/>
</dbReference>
<dbReference type="STRING" id="1120975.SAMN02746064_00823"/>
<dbReference type="Pfam" id="PF02302">
    <property type="entry name" value="PTS_IIB"/>
    <property type="match status" value="1"/>
</dbReference>
<evidence type="ECO:0000313" key="3">
    <source>
        <dbReference type="EMBL" id="SHE60099.1"/>
    </source>
</evidence>
<accession>A0A1M4UTU2</accession>
<dbReference type="Gene3D" id="3.40.50.2300">
    <property type="match status" value="1"/>
</dbReference>
<feature type="domain" description="PTS EIIB type-2" evidence="2">
    <location>
        <begin position="3"/>
        <end position="95"/>
    </location>
</feature>
<dbReference type="RefSeq" id="WP_242945346.1">
    <property type="nucleotide sequence ID" value="NZ_FQTU01000004.1"/>
</dbReference>
<evidence type="ECO:0000256" key="1">
    <source>
        <dbReference type="ARBA" id="ARBA00022679"/>
    </source>
</evidence>
<dbReference type="InterPro" id="IPR003501">
    <property type="entry name" value="PTS_EIIB_2/3"/>
</dbReference>
<dbReference type="GO" id="GO:0008982">
    <property type="term" value="F:protein-N(PI)-phosphohistidine-sugar phosphotransferase activity"/>
    <property type="evidence" value="ECO:0007669"/>
    <property type="project" value="InterPro"/>
</dbReference>